<name>A0A2A2HT77_9EURY</name>
<protein>
    <submittedName>
        <fullName evidence="1">Uncharacterized protein</fullName>
    </submittedName>
</protein>
<dbReference type="AlphaFoldDB" id="A0A2A2HT77"/>
<organism evidence="1 2">
    <name type="scientific">Methanosarcina spelaei</name>
    <dbReference type="NCBI Taxonomy" id="1036679"/>
    <lineage>
        <taxon>Archaea</taxon>
        <taxon>Methanobacteriati</taxon>
        <taxon>Methanobacteriota</taxon>
        <taxon>Stenosarchaea group</taxon>
        <taxon>Methanomicrobia</taxon>
        <taxon>Methanosarcinales</taxon>
        <taxon>Methanosarcinaceae</taxon>
        <taxon>Methanosarcina</taxon>
    </lineage>
</organism>
<keyword evidence="2" id="KW-1185">Reference proteome</keyword>
<evidence type="ECO:0000313" key="1">
    <source>
        <dbReference type="EMBL" id="PAV12699.1"/>
    </source>
</evidence>
<comment type="caution">
    <text evidence="1">The sequence shown here is derived from an EMBL/GenBank/DDBJ whole genome shotgun (WGS) entry which is preliminary data.</text>
</comment>
<evidence type="ECO:0000313" key="2">
    <source>
        <dbReference type="Proteomes" id="UP000218164"/>
    </source>
</evidence>
<reference evidence="1 2" key="1">
    <citation type="journal article" date="2017" name="BMC Genomics">
        <title>Genomic analysis of methanogenic archaea reveals a shift towards energy conservation.</title>
        <authorList>
            <person name="Gilmore S.P."/>
            <person name="Henske J.K."/>
            <person name="Sexton J.A."/>
            <person name="Solomon K.V."/>
            <person name="Seppala S."/>
            <person name="Yoo J.I."/>
            <person name="Huyett L.M."/>
            <person name="Pressman A."/>
            <person name="Cogan J.Z."/>
            <person name="Kivenson V."/>
            <person name="Peng X."/>
            <person name="Tan Y."/>
            <person name="Valentine D.L."/>
            <person name="O'Malley M.A."/>
        </authorList>
    </citation>
    <scope>NUCLEOTIDE SEQUENCE [LARGE SCALE GENOMIC DNA]</scope>
    <source>
        <strain evidence="1 2">MC-15</strain>
    </source>
</reference>
<dbReference type="Proteomes" id="UP000218164">
    <property type="component" value="Unassembled WGS sequence"/>
</dbReference>
<accession>A0A2A2HT77</accession>
<proteinExistence type="predicted"/>
<dbReference type="EMBL" id="LMVP01000200">
    <property type="protein sequence ID" value="PAV12699.1"/>
    <property type="molecule type" value="Genomic_DNA"/>
</dbReference>
<gene>
    <name evidence="1" type="ORF">ASJ81_19920</name>
</gene>
<sequence>MTCVYYIFIRQLRPDLTLDRHLAILIAGASLSLEQPFGIFVRMKETALMLGLNLLLKKISVK</sequence>